<dbReference type="Proteomes" id="UP000268007">
    <property type="component" value="Unassembled WGS sequence"/>
</dbReference>
<evidence type="ECO:0000256" key="1">
    <source>
        <dbReference type="SAM" id="MobiDB-lite"/>
    </source>
</evidence>
<feature type="chain" id="PRO_5019803197" evidence="2">
    <location>
        <begin position="27"/>
        <end position="114"/>
    </location>
</feature>
<sequence length="114" mass="11753">MKNFKQIAFGLLVGAMALGFSAFTSASKNAIKVTKDAKGRLLFTASYYNKTGIAGDSNAADFVYRNTAGPSCASNPSDECTAEWTTSNAPVNNAAPSGSPSRTGSATTGDYNGH</sequence>
<feature type="signal peptide" evidence="2">
    <location>
        <begin position="1"/>
        <end position="26"/>
    </location>
</feature>
<dbReference type="EMBL" id="RBKU01000001">
    <property type="protein sequence ID" value="RKR82868.1"/>
    <property type="molecule type" value="Genomic_DNA"/>
</dbReference>
<protein>
    <submittedName>
        <fullName evidence="3">Uncharacterized protein</fullName>
    </submittedName>
</protein>
<name>A0A495J3B8_9SPHI</name>
<reference evidence="3 4" key="1">
    <citation type="submission" date="2018-10" db="EMBL/GenBank/DDBJ databases">
        <title>Genomic Encyclopedia of Archaeal and Bacterial Type Strains, Phase II (KMG-II): from individual species to whole genera.</title>
        <authorList>
            <person name="Goeker M."/>
        </authorList>
    </citation>
    <scope>NUCLEOTIDE SEQUENCE [LARGE SCALE GENOMIC DNA]</scope>
    <source>
        <strain evidence="3 4">DSM 18602</strain>
    </source>
</reference>
<feature type="region of interest" description="Disordered" evidence="1">
    <location>
        <begin position="71"/>
        <end position="114"/>
    </location>
</feature>
<keyword evidence="2" id="KW-0732">Signal</keyword>
<evidence type="ECO:0000256" key="2">
    <source>
        <dbReference type="SAM" id="SignalP"/>
    </source>
</evidence>
<accession>A0A495J3B8</accession>
<dbReference type="RefSeq" id="WP_121198427.1">
    <property type="nucleotide sequence ID" value="NZ_RBKU01000001.1"/>
</dbReference>
<evidence type="ECO:0000313" key="4">
    <source>
        <dbReference type="Proteomes" id="UP000268007"/>
    </source>
</evidence>
<gene>
    <name evidence="3" type="ORF">BDD43_3059</name>
</gene>
<organism evidence="3 4">
    <name type="scientific">Mucilaginibacter gracilis</name>
    <dbReference type="NCBI Taxonomy" id="423350"/>
    <lineage>
        <taxon>Bacteria</taxon>
        <taxon>Pseudomonadati</taxon>
        <taxon>Bacteroidota</taxon>
        <taxon>Sphingobacteriia</taxon>
        <taxon>Sphingobacteriales</taxon>
        <taxon>Sphingobacteriaceae</taxon>
        <taxon>Mucilaginibacter</taxon>
    </lineage>
</organism>
<dbReference type="OrthoDB" id="768196at2"/>
<dbReference type="AlphaFoldDB" id="A0A495J3B8"/>
<comment type="caution">
    <text evidence="3">The sequence shown here is derived from an EMBL/GenBank/DDBJ whole genome shotgun (WGS) entry which is preliminary data.</text>
</comment>
<evidence type="ECO:0000313" key="3">
    <source>
        <dbReference type="EMBL" id="RKR82868.1"/>
    </source>
</evidence>
<proteinExistence type="predicted"/>
<keyword evidence="4" id="KW-1185">Reference proteome</keyword>